<dbReference type="RefSeq" id="XP_031935381.1">
    <property type="nucleotide sequence ID" value="XM_032088337.1"/>
</dbReference>
<dbReference type="GeneID" id="43673028"/>
<evidence type="ECO:0000313" key="2">
    <source>
        <dbReference type="Proteomes" id="UP000325579"/>
    </source>
</evidence>
<proteinExistence type="predicted"/>
<protein>
    <submittedName>
        <fullName evidence="1">Uncharacterized protein</fullName>
    </submittedName>
</protein>
<keyword evidence="2" id="KW-1185">Reference proteome</keyword>
<sequence length="150" mass="17759">MNLHEQERTEDLPLTWAIITFVQKDTIGNSTWIRAIPNRLPQNERNLWIVGLEGGLTDSRREIRWSIRIDLDEDGFHVNTEKAWKRLNQNQWEGENWRVQKDCLDPPAFYKRVRQSFYNRTGYYDEGRSHETSANILKGMFIGGTYVDDV</sequence>
<reference evidence="1 2" key="1">
    <citation type="submission" date="2019-04" db="EMBL/GenBank/DDBJ databases">
        <authorList>
            <consortium name="DOE Joint Genome Institute"/>
            <person name="Mondo S."/>
            <person name="Kjaerbolling I."/>
            <person name="Vesth T."/>
            <person name="Frisvad J.C."/>
            <person name="Nybo J.L."/>
            <person name="Theobald S."/>
            <person name="Kildgaard S."/>
            <person name="Isbrandt T."/>
            <person name="Kuo A."/>
            <person name="Sato A."/>
            <person name="Lyhne E.K."/>
            <person name="Kogle M.E."/>
            <person name="Wiebenga A."/>
            <person name="Kun R.S."/>
            <person name="Lubbers R.J."/>
            <person name="Makela M.R."/>
            <person name="Barry K."/>
            <person name="Chovatia M."/>
            <person name="Clum A."/>
            <person name="Daum C."/>
            <person name="Haridas S."/>
            <person name="He G."/>
            <person name="LaButti K."/>
            <person name="Lipzen A."/>
            <person name="Riley R."/>
            <person name="Salamov A."/>
            <person name="Simmons B.A."/>
            <person name="Magnuson J.K."/>
            <person name="Henrissat B."/>
            <person name="Mortensen U.H."/>
            <person name="Larsen T.O."/>
            <person name="Devries R.P."/>
            <person name="Grigoriev I.V."/>
            <person name="Machida M."/>
            <person name="Baker S.E."/>
            <person name="Andersen M.R."/>
            <person name="Cantor M.N."/>
            <person name="Hua S.X."/>
        </authorList>
    </citation>
    <scope>NUCLEOTIDE SEQUENCE [LARGE SCALE GENOMIC DNA]</scope>
    <source>
        <strain evidence="1 2">CBS 119388</strain>
    </source>
</reference>
<evidence type="ECO:0000313" key="1">
    <source>
        <dbReference type="EMBL" id="KAE8398062.1"/>
    </source>
</evidence>
<organism evidence="1 2">
    <name type="scientific">Aspergillus pseudonomiae</name>
    <dbReference type="NCBI Taxonomy" id="1506151"/>
    <lineage>
        <taxon>Eukaryota</taxon>
        <taxon>Fungi</taxon>
        <taxon>Dikarya</taxon>
        <taxon>Ascomycota</taxon>
        <taxon>Pezizomycotina</taxon>
        <taxon>Eurotiomycetes</taxon>
        <taxon>Eurotiomycetidae</taxon>
        <taxon>Eurotiales</taxon>
        <taxon>Aspergillaceae</taxon>
        <taxon>Aspergillus</taxon>
        <taxon>Aspergillus subgen. Circumdati</taxon>
    </lineage>
</organism>
<accession>A0A5N7CV51</accession>
<name>A0A5N7CV51_9EURO</name>
<dbReference type="EMBL" id="ML736868">
    <property type="protein sequence ID" value="KAE8398062.1"/>
    <property type="molecule type" value="Genomic_DNA"/>
</dbReference>
<accession>A0A5N6I4W4</accession>
<dbReference type="Proteomes" id="UP000325579">
    <property type="component" value="Unassembled WGS sequence"/>
</dbReference>
<gene>
    <name evidence="1" type="ORF">BDV37DRAFT_288842</name>
</gene>
<dbReference type="AlphaFoldDB" id="A0A5N7CV51"/>